<dbReference type="AlphaFoldDB" id="A0A2G9HE32"/>
<organism evidence="1 2">
    <name type="scientific">Handroanthus impetiginosus</name>
    <dbReference type="NCBI Taxonomy" id="429701"/>
    <lineage>
        <taxon>Eukaryota</taxon>
        <taxon>Viridiplantae</taxon>
        <taxon>Streptophyta</taxon>
        <taxon>Embryophyta</taxon>
        <taxon>Tracheophyta</taxon>
        <taxon>Spermatophyta</taxon>
        <taxon>Magnoliopsida</taxon>
        <taxon>eudicotyledons</taxon>
        <taxon>Gunneridae</taxon>
        <taxon>Pentapetalae</taxon>
        <taxon>asterids</taxon>
        <taxon>lamiids</taxon>
        <taxon>Lamiales</taxon>
        <taxon>Bignoniaceae</taxon>
        <taxon>Crescentiina</taxon>
        <taxon>Tabebuia alliance</taxon>
        <taxon>Handroanthus</taxon>
    </lineage>
</organism>
<gene>
    <name evidence="1" type="ORF">CDL12_11594</name>
</gene>
<dbReference type="Proteomes" id="UP000231279">
    <property type="component" value="Unassembled WGS sequence"/>
</dbReference>
<accession>A0A2G9HE32</accession>
<name>A0A2G9HE32_9LAMI</name>
<dbReference type="EMBL" id="NKXS01002016">
    <property type="protein sequence ID" value="PIN15785.1"/>
    <property type="molecule type" value="Genomic_DNA"/>
</dbReference>
<evidence type="ECO:0000313" key="2">
    <source>
        <dbReference type="Proteomes" id="UP000231279"/>
    </source>
</evidence>
<evidence type="ECO:0000313" key="1">
    <source>
        <dbReference type="EMBL" id="PIN15785.1"/>
    </source>
</evidence>
<comment type="caution">
    <text evidence="1">The sequence shown here is derived from an EMBL/GenBank/DDBJ whole genome shotgun (WGS) entry which is preliminary data.</text>
</comment>
<sequence>MLTKSNEGGGVCLRLVHIRKKGFHVNFHKKKTCTDFLLVLLTHMMRIYLRLKYSHTCRVHILSQHPRQELNKQF</sequence>
<proteinExistence type="predicted"/>
<protein>
    <submittedName>
        <fullName evidence="1">Uncharacterized protein</fullName>
    </submittedName>
</protein>
<keyword evidence="2" id="KW-1185">Reference proteome</keyword>
<reference evidence="2" key="1">
    <citation type="journal article" date="2018" name="Gigascience">
        <title>Genome assembly of the Pink Ipe (Handroanthus impetiginosus, Bignoniaceae), a highly valued, ecologically keystone Neotropical timber forest tree.</title>
        <authorList>
            <person name="Silva-Junior O.B."/>
            <person name="Grattapaglia D."/>
            <person name="Novaes E."/>
            <person name="Collevatti R.G."/>
        </authorList>
    </citation>
    <scope>NUCLEOTIDE SEQUENCE [LARGE SCALE GENOMIC DNA]</scope>
    <source>
        <strain evidence="2">cv. UFG-1</strain>
    </source>
</reference>